<feature type="binding site" evidence="8">
    <location>
        <position position="267"/>
    </location>
    <ligand>
        <name>(6S)-NADPHX</name>
        <dbReference type="ChEBI" id="CHEBI:64076"/>
    </ligand>
</feature>
<feature type="binding site" evidence="8">
    <location>
        <position position="149"/>
    </location>
    <ligand>
        <name>(6S)-NADPHX</name>
        <dbReference type="ChEBI" id="CHEBI:64076"/>
    </ligand>
</feature>
<dbReference type="Pfam" id="PF01256">
    <property type="entry name" value="Carb_kinase"/>
    <property type="match status" value="1"/>
</dbReference>
<feature type="binding site" evidence="8">
    <location>
        <begin position="238"/>
        <end position="242"/>
    </location>
    <ligand>
        <name>ATP</name>
        <dbReference type="ChEBI" id="CHEBI:30616"/>
    </ligand>
</feature>
<keyword evidence="3 8" id="KW-0067">ATP-binding</keyword>
<proteinExistence type="inferred from homology"/>
<comment type="cofactor">
    <cofactor evidence="8">
        <name>Mg(2+)</name>
        <dbReference type="ChEBI" id="CHEBI:18420"/>
    </cofactor>
</comment>
<dbReference type="FunFam" id="3.40.1190.20:FF:000023">
    <property type="entry name" value="ATP-dependent (S)-NAD(P)H-hydrate dehydratase"/>
    <property type="match status" value="1"/>
</dbReference>
<dbReference type="GO" id="GO:0005524">
    <property type="term" value="F:ATP binding"/>
    <property type="evidence" value="ECO:0007669"/>
    <property type="project" value="UniProtKB-KW"/>
</dbReference>
<dbReference type="SUPFAM" id="SSF53613">
    <property type="entry name" value="Ribokinase-like"/>
    <property type="match status" value="1"/>
</dbReference>
<keyword evidence="6 8" id="KW-0456">Lyase</keyword>
<evidence type="ECO:0000313" key="10">
    <source>
        <dbReference type="Proteomes" id="UP000050795"/>
    </source>
</evidence>
<dbReference type="EC" id="4.2.1.93" evidence="8"/>
<feature type="binding site" evidence="8">
    <location>
        <begin position="257"/>
        <end position="266"/>
    </location>
    <ligand>
        <name>ATP</name>
        <dbReference type="ChEBI" id="CHEBI:30616"/>
    </ligand>
</feature>
<evidence type="ECO:0000256" key="7">
    <source>
        <dbReference type="ARBA" id="ARBA00047472"/>
    </source>
</evidence>
<keyword evidence="1 8" id="KW-0597">Phosphoprotein</keyword>
<dbReference type="PANTHER" id="PTHR12592:SF0">
    <property type="entry name" value="ATP-DEPENDENT (S)-NAD(P)H-HYDRATE DEHYDRATASE"/>
    <property type="match status" value="1"/>
</dbReference>
<dbReference type="PANTHER" id="PTHR12592">
    <property type="entry name" value="ATP-DEPENDENT (S)-NAD(P)H-HYDRATE DEHYDRATASE FAMILY MEMBER"/>
    <property type="match status" value="1"/>
</dbReference>
<evidence type="ECO:0000256" key="5">
    <source>
        <dbReference type="ARBA" id="ARBA00023027"/>
    </source>
</evidence>
<reference evidence="11" key="2">
    <citation type="submission" date="2023-11" db="UniProtKB">
        <authorList>
            <consortium name="WormBaseParasite"/>
        </authorList>
    </citation>
    <scope>IDENTIFICATION</scope>
</reference>
<evidence type="ECO:0000256" key="4">
    <source>
        <dbReference type="ARBA" id="ARBA00022857"/>
    </source>
</evidence>
<comment type="catalytic activity">
    <reaction evidence="8">
        <text>(6S)-NADHX + ATP = ADP + phosphate + NADH + H(+)</text>
        <dbReference type="Rhea" id="RHEA:19017"/>
        <dbReference type="ChEBI" id="CHEBI:15378"/>
        <dbReference type="ChEBI" id="CHEBI:30616"/>
        <dbReference type="ChEBI" id="CHEBI:43474"/>
        <dbReference type="ChEBI" id="CHEBI:57945"/>
        <dbReference type="ChEBI" id="CHEBI:64074"/>
        <dbReference type="ChEBI" id="CHEBI:456216"/>
        <dbReference type="EC" id="4.2.1.93"/>
    </reaction>
</comment>
<dbReference type="HAMAP" id="MF_01965">
    <property type="entry name" value="NADHX_dehydratase"/>
    <property type="match status" value="1"/>
</dbReference>
<dbReference type="AlphaFoldDB" id="A0AA85KEI7"/>
<dbReference type="PROSITE" id="PS51383">
    <property type="entry name" value="YJEF_C_3"/>
    <property type="match status" value="1"/>
</dbReference>
<comment type="similarity">
    <text evidence="8">Belongs to the NnrD/CARKD family.</text>
</comment>
<keyword evidence="10" id="KW-1185">Reference proteome</keyword>
<evidence type="ECO:0000259" key="9">
    <source>
        <dbReference type="PROSITE" id="PS51383"/>
    </source>
</evidence>
<evidence type="ECO:0000256" key="1">
    <source>
        <dbReference type="ARBA" id="ARBA00022553"/>
    </source>
</evidence>
<feature type="domain" description="YjeF C-terminal" evidence="9">
    <location>
        <begin position="51"/>
        <end position="337"/>
    </location>
</feature>
<evidence type="ECO:0000256" key="6">
    <source>
        <dbReference type="ARBA" id="ARBA00023239"/>
    </source>
</evidence>
<keyword evidence="2 8" id="KW-0547">Nucleotide-binding</keyword>
<comment type="function">
    <text evidence="8">Catalyzes the dehydration of the S-form of NAD(P)HX at the expense of ATP, which is converted to ADP. Together with NAD(P)HX epimerase, which catalyzes the epimerization of the S- and R-forms, the enzyme allows the repair of both epimers of NAD(P)HX, a damaged form of NAD(P)H that is a result of enzymatic or heat-dependent hydration.</text>
</comment>
<comment type="catalytic activity">
    <reaction evidence="7 8">
        <text>(6S)-NADPHX + ATP = ADP + phosphate + NADPH + H(+)</text>
        <dbReference type="Rhea" id="RHEA:32231"/>
        <dbReference type="ChEBI" id="CHEBI:15378"/>
        <dbReference type="ChEBI" id="CHEBI:30616"/>
        <dbReference type="ChEBI" id="CHEBI:43474"/>
        <dbReference type="ChEBI" id="CHEBI:57783"/>
        <dbReference type="ChEBI" id="CHEBI:64076"/>
        <dbReference type="ChEBI" id="CHEBI:456216"/>
        <dbReference type="EC" id="4.2.1.93"/>
    </reaction>
</comment>
<dbReference type="GO" id="GO:0046496">
    <property type="term" value="P:nicotinamide nucleotide metabolic process"/>
    <property type="evidence" value="ECO:0007669"/>
    <property type="project" value="UniProtKB-UniRule"/>
</dbReference>
<dbReference type="GO" id="GO:0110051">
    <property type="term" value="P:metabolite repair"/>
    <property type="evidence" value="ECO:0007669"/>
    <property type="project" value="TreeGrafter"/>
</dbReference>
<feature type="binding site" evidence="8">
    <location>
        <begin position="201"/>
        <end position="207"/>
    </location>
    <ligand>
        <name>(6S)-NADPHX</name>
        <dbReference type="ChEBI" id="CHEBI:64076"/>
    </ligand>
</feature>
<accession>A0AA85KEI7</accession>
<dbReference type="NCBIfam" id="TIGR00196">
    <property type="entry name" value="yjeF_cterm"/>
    <property type="match status" value="1"/>
</dbReference>
<dbReference type="Gene3D" id="3.40.1190.20">
    <property type="match status" value="1"/>
</dbReference>
<organism evidence="10 11">
    <name type="scientific">Trichobilharzia regenti</name>
    <name type="common">Nasal bird schistosome</name>
    <dbReference type="NCBI Taxonomy" id="157069"/>
    <lineage>
        <taxon>Eukaryota</taxon>
        <taxon>Metazoa</taxon>
        <taxon>Spiralia</taxon>
        <taxon>Lophotrochozoa</taxon>
        <taxon>Platyhelminthes</taxon>
        <taxon>Trematoda</taxon>
        <taxon>Digenea</taxon>
        <taxon>Strigeidida</taxon>
        <taxon>Schistosomatoidea</taxon>
        <taxon>Schistosomatidae</taxon>
        <taxon>Trichobilharzia</taxon>
    </lineage>
</organism>
<sequence>MCQTEPVHLHVKLFILSKLRTHGIYRAFRNFISDTFTSRTVVKYTNKKAIMIDKIVDAIPQLTDDLHKGQMGRIAIVGGSKEYTGAPYFSAISALHCGADLVHVVCSAASASVIKSYSPDLIVHPVLDTNLTEATKCMDKVHAVTFGPGLGLTENIENTIKLIDYCKSANKPIVIDADALYIINQNPSLIQGYNKTILTPNTIEFSRLYYSVFASRPNSINDATKYLANKLGVTIVHKGSTDVISDGQATVLCTEQGSPRRCGGQGDILSGTMSVFNNWFHQLKDGNKSLELTTTIAVALAACTLTRRASQLAFMKYGRSMITSQMLPEIHTAFEQLFNKK</sequence>
<protein>
    <recommendedName>
        <fullName evidence="8">ATP-dependent (S)-NAD(P)H-hydrate dehydratase</fullName>
        <ecNumber evidence="8">4.2.1.93</ecNumber>
    </recommendedName>
    <alternativeName>
        <fullName evidence="8">ATP-dependent NAD(P)HX dehydratase</fullName>
    </alternativeName>
</protein>
<name>A0AA85KEI7_TRIRE</name>
<evidence type="ECO:0000313" key="11">
    <source>
        <dbReference type="WBParaSite" id="TREG1_91550.1"/>
    </source>
</evidence>
<reference evidence="10" key="1">
    <citation type="submission" date="2022-06" db="EMBL/GenBank/DDBJ databases">
        <authorList>
            <person name="Berger JAMES D."/>
            <person name="Berger JAMES D."/>
        </authorList>
    </citation>
    <scope>NUCLEOTIDE SEQUENCE [LARGE SCALE GENOMIC DNA]</scope>
</reference>
<dbReference type="InterPro" id="IPR000631">
    <property type="entry name" value="CARKD"/>
</dbReference>
<dbReference type="Proteomes" id="UP000050795">
    <property type="component" value="Unassembled WGS sequence"/>
</dbReference>
<evidence type="ECO:0000256" key="8">
    <source>
        <dbReference type="HAMAP-Rule" id="MF_03157"/>
    </source>
</evidence>
<evidence type="ECO:0000256" key="3">
    <source>
        <dbReference type="ARBA" id="ARBA00022840"/>
    </source>
</evidence>
<evidence type="ECO:0000256" key="2">
    <source>
        <dbReference type="ARBA" id="ARBA00022741"/>
    </source>
</evidence>
<dbReference type="InterPro" id="IPR029056">
    <property type="entry name" value="Ribokinase-like"/>
</dbReference>
<keyword evidence="5 8" id="KW-0520">NAD</keyword>
<keyword evidence="4" id="KW-0521">NADP</keyword>
<dbReference type="GO" id="GO:0047453">
    <property type="term" value="F:ATP-dependent NAD(P)H-hydrate dehydratase activity"/>
    <property type="evidence" value="ECO:0007669"/>
    <property type="project" value="UniProtKB-UniRule"/>
</dbReference>
<dbReference type="WBParaSite" id="TREG1_91550.1">
    <property type="protein sequence ID" value="TREG1_91550.1"/>
    <property type="gene ID" value="TREG1_91550"/>
</dbReference>
<dbReference type="CDD" id="cd01171">
    <property type="entry name" value="YXKO-related"/>
    <property type="match status" value="1"/>
</dbReference>